<evidence type="ECO:0000313" key="1">
    <source>
        <dbReference type="EMBL" id="KAG7389739.1"/>
    </source>
</evidence>
<keyword evidence="2" id="KW-1185">Reference proteome</keyword>
<evidence type="ECO:0000313" key="2">
    <source>
        <dbReference type="Proteomes" id="UP000694044"/>
    </source>
</evidence>
<evidence type="ECO:0008006" key="3">
    <source>
        <dbReference type="Google" id="ProtNLM"/>
    </source>
</evidence>
<dbReference type="PANTHER" id="PTHR14614">
    <property type="entry name" value="HEPATOCELLULAR CARCINOMA-ASSOCIATED ANTIGEN"/>
    <property type="match status" value="1"/>
</dbReference>
<dbReference type="GO" id="GO:0005737">
    <property type="term" value="C:cytoplasm"/>
    <property type="evidence" value="ECO:0007669"/>
    <property type="project" value="TreeGrafter"/>
</dbReference>
<accession>A0A8T1WDP4</accession>
<protein>
    <recommendedName>
        <fullName evidence="3">FAM86 N-terminal domain-containing protein</fullName>
    </recommendedName>
</protein>
<name>A0A8T1WDP4_9STRA</name>
<dbReference type="OrthoDB" id="407325at2759"/>
<dbReference type="PANTHER" id="PTHR14614:SF165">
    <property type="entry name" value="FAM86 N-TERMINAL DOMAIN-CONTAINING PROTEIN"/>
    <property type="match status" value="1"/>
</dbReference>
<organism evidence="1 2">
    <name type="scientific">Phytophthora pseudosyringae</name>
    <dbReference type="NCBI Taxonomy" id="221518"/>
    <lineage>
        <taxon>Eukaryota</taxon>
        <taxon>Sar</taxon>
        <taxon>Stramenopiles</taxon>
        <taxon>Oomycota</taxon>
        <taxon>Peronosporomycetes</taxon>
        <taxon>Peronosporales</taxon>
        <taxon>Peronosporaceae</taxon>
        <taxon>Phytophthora</taxon>
    </lineage>
</organism>
<reference evidence="1" key="1">
    <citation type="submission" date="2021-02" db="EMBL/GenBank/DDBJ databases">
        <authorList>
            <person name="Palmer J.M."/>
        </authorList>
    </citation>
    <scope>NUCLEOTIDE SEQUENCE</scope>
    <source>
        <strain evidence="1">SCRP734</strain>
    </source>
</reference>
<gene>
    <name evidence="1" type="ORF">PHYPSEUDO_009659</name>
</gene>
<dbReference type="Proteomes" id="UP000694044">
    <property type="component" value="Unassembled WGS sequence"/>
</dbReference>
<dbReference type="EMBL" id="JAGDFM010000040">
    <property type="protein sequence ID" value="KAG7389739.1"/>
    <property type="molecule type" value="Genomic_DNA"/>
</dbReference>
<comment type="caution">
    <text evidence="1">The sequence shown here is derived from an EMBL/GenBank/DDBJ whole genome shotgun (WGS) entry which is preliminary data.</text>
</comment>
<dbReference type="GO" id="GO:0005634">
    <property type="term" value="C:nucleus"/>
    <property type="evidence" value="ECO:0007669"/>
    <property type="project" value="TreeGrafter"/>
</dbReference>
<dbReference type="Pfam" id="PF10294">
    <property type="entry name" value="Methyltransf_16"/>
    <property type="match status" value="1"/>
</dbReference>
<dbReference type="AlphaFoldDB" id="A0A8T1WDP4"/>
<sequence length="396" mass="42940">MVLLCSTPPAPLPVDVAATRPLVQEVATSAAAREHVRALAGTTYGRCVLGLAGFLTIATEHLAAFVKRMDGDASAADLMCLHEILLLLAETVVDEDNATFIARIGAHPLLMRLMEHENEDIQEGAAEVVSACSSSPSAITFPHRVRQVEEVERLWPRAVPLPFDARDNAPKIADGSKGTLNVLIRQVPTRMTGQRKTGYLLWGAAFVLARWIHKHRDLFEGKSVLEVGSGLGLGGITAARYASHTTLTDYQADTCTALEYNVELNKPFTHEFDPSKPEVKVSLLDWDLSESIEAVPKAEVLIASDIICEPSTAEGFLRVVRHHVLSNPNGVAYLMNANSHSRFGVIHLHALLAASADLSCTITPVGELPDGAELLETVSDAQELSYEFYEIRAASH</sequence>
<dbReference type="InterPro" id="IPR019410">
    <property type="entry name" value="Methyltransf_16"/>
</dbReference>
<proteinExistence type="predicted"/>